<evidence type="ECO:0000313" key="7">
    <source>
        <dbReference type="Proteomes" id="UP000218785"/>
    </source>
</evidence>
<feature type="region of interest" description="Disordered" evidence="4">
    <location>
        <begin position="126"/>
        <end position="165"/>
    </location>
</feature>
<keyword evidence="2 3" id="KW-0802">TPR repeat</keyword>
<dbReference type="InterPro" id="IPR019734">
    <property type="entry name" value="TPR_rpt"/>
</dbReference>
<dbReference type="PANTHER" id="PTHR44858">
    <property type="entry name" value="TETRATRICOPEPTIDE REPEAT PROTEIN 6"/>
    <property type="match status" value="1"/>
</dbReference>
<keyword evidence="5" id="KW-0472">Membrane</keyword>
<name>A0A1Z4N8J5_9CYAN</name>
<dbReference type="AlphaFoldDB" id="A0A1Z4N8J5"/>
<feature type="transmembrane region" description="Helical" evidence="5">
    <location>
        <begin position="696"/>
        <end position="720"/>
    </location>
</feature>
<keyword evidence="7" id="KW-1185">Reference proteome</keyword>
<dbReference type="SUPFAM" id="SSF160246">
    <property type="entry name" value="EspE N-terminal domain-like"/>
    <property type="match status" value="2"/>
</dbReference>
<organism evidence="6 7">
    <name type="scientific">Tolypothrix tenuis PCC 7101</name>
    <dbReference type="NCBI Taxonomy" id="231146"/>
    <lineage>
        <taxon>Bacteria</taxon>
        <taxon>Bacillati</taxon>
        <taxon>Cyanobacteriota</taxon>
        <taxon>Cyanophyceae</taxon>
        <taxon>Nostocales</taxon>
        <taxon>Tolypothrichaceae</taxon>
        <taxon>Tolypothrix</taxon>
    </lineage>
</organism>
<dbReference type="Gene3D" id="1.25.40.10">
    <property type="entry name" value="Tetratricopeptide repeat domain"/>
    <property type="match status" value="4"/>
</dbReference>
<feature type="compositionally biased region" description="Polar residues" evidence="4">
    <location>
        <begin position="148"/>
        <end position="162"/>
    </location>
</feature>
<evidence type="ECO:0000313" key="6">
    <source>
        <dbReference type="EMBL" id="BAZ02037.1"/>
    </source>
</evidence>
<dbReference type="Pfam" id="PF07719">
    <property type="entry name" value="TPR_2"/>
    <property type="match status" value="1"/>
</dbReference>
<dbReference type="SMART" id="SM00028">
    <property type="entry name" value="TPR"/>
    <property type="match status" value="6"/>
</dbReference>
<keyword evidence="5" id="KW-0812">Transmembrane</keyword>
<dbReference type="InterPro" id="IPR013105">
    <property type="entry name" value="TPR_2"/>
</dbReference>
<dbReference type="InterPro" id="IPR011990">
    <property type="entry name" value="TPR-like_helical_dom_sf"/>
</dbReference>
<dbReference type="PROSITE" id="PS50005">
    <property type="entry name" value="TPR"/>
    <property type="match status" value="4"/>
</dbReference>
<sequence length="990" mass="112332">MKPLGKVLQQADLISSAQIEIALQEQTQYAGVRIGEILVSHGWLKQETADFFSEQWPAVLQQQAKQPLGAYLKDAGLLDEQQIVTILAEQPHKGLRFGELAIFKGWLKPNTIKFFLEHLVLEAQQQGEESTNSSPEQIERSHLPGEEAQNNLNTSNYVSQSGLDPHSAESEFTRLRLFNRSTIKLFKLEEKAASPEAVLTEVLYWTDGQPILTQKLCRLIAESDDFIATGKEAAKVQQLVENRLINNWETQVAAEHLQTIRNSILKNQQCKPSLLLQLYQQIWQQGEVEAHNSPEQTELLQLRLVVKQNHKLRVANRIYQLVFDDNWIQQELAKLKLFSRSTIKLFKLEERASCPDIVLAEVLSWTEGQPLLTQKVCQLLSDSQDFIAQGAEAEKVQQLVQSRLINNWETKIAAEHLQKIRDSIIKNQQSNPLALLEFYLKIWQQGEVATNDSPEQTELLNLGLIAKQHSKLKVANRIYKSVFDAYWIKQESAKLRLFSLNTIKLFNLDAKASSPTDLLVEVLYWTDAQPILTEKLCRLLSETDTFIPAGAEAAKVQQLVQTHLINNWENQIASEHLQTIRDSIIANQEFDPLSLLELYQQIWQQGEIVANNSPEEAELLNLGLIVQQHDKLRVANRIYQLVFDRQWIERELEKILHPAMAKTAISNSTANSTAAVTALSGAKTTIASEHRGEKKLWALLGIAALMVCGSGLMLFGLNVFKWLEVETIFKRGNDLLHQGEYQEAIAKYNKLLKIDSNYYQSWTNRGYALAGMKDYKQMLESCTTATIIQPSAVYAWNCRGEALYNLKQYEQAIAAFDKAIALNPRDPVFWVNKTDSLLALKQPEAAITAISQAIEMLKKLQEAEGQESHAKELSVAFSYQAKAFSQKQDHQAALNAYDQALKYNPQYFTALRGKGIALQGLKRDDQAIGQFYLMLERPQLSNSQKAETWYYLGLSLCEFNQPTKAIAAFDQALKLQPNYEAAEQGKRNCR</sequence>
<accession>A0A1Z4N8J5</accession>
<dbReference type="PANTHER" id="PTHR44858:SF1">
    <property type="entry name" value="UDP-N-ACETYLGLUCOSAMINE--PEPTIDE N-ACETYLGLUCOSAMINYLTRANSFERASE SPINDLY-RELATED"/>
    <property type="match status" value="1"/>
</dbReference>
<feature type="repeat" description="TPR" evidence="3">
    <location>
        <begin position="874"/>
        <end position="907"/>
    </location>
</feature>
<dbReference type="Pfam" id="PF00515">
    <property type="entry name" value="TPR_1"/>
    <property type="match status" value="1"/>
</dbReference>
<reference evidence="6 7" key="1">
    <citation type="submission" date="2017-06" db="EMBL/GenBank/DDBJ databases">
        <title>Genome sequencing of cyanobaciteial culture collection at National Institute for Environmental Studies (NIES).</title>
        <authorList>
            <person name="Hirose Y."/>
            <person name="Shimura Y."/>
            <person name="Fujisawa T."/>
            <person name="Nakamura Y."/>
            <person name="Kawachi M."/>
        </authorList>
    </citation>
    <scope>NUCLEOTIDE SEQUENCE [LARGE SCALE GENOMIC DNA]</scope>
    <source>
        <strain evidence="6 7">NIES-37</strain>
    </source>
</reference>
<feature type="repeat" description="TPR" evidence="3">
    <location>
        <begin position="946"/>
        <end position="979"/>
    </location>
</feature>
<dbReference type="EMBL" id="AP018248">
    <property type="protein sequence ID" value="BAZ02037.1"/>
    <property type="molecule type" value="Genomic_DNA"/>
</dbReference>
<evidence type="ECO:0000256" key="3">
    <source>
        <dbReference type="PROSITE-ProRule" id="PRU00339"/>
    </source>
</evidence>
<dbReference type="Pfam" id="PF13432">
    <property type="entry name" value="TPR_16"/>
    <property type="match status" value="1"/>
</dbReference>
<feature type="repeat" description="TPR" evidence="3">
    <location>
        <begin position="725"/>
        <end position="758"/>
    </location>
</feature>
<dbReference type="Pfam" id="PF13414">
    <property type="entry name" value="TPR_11"/>
    <property type="match status" value="1"/>
</dbReference>
<evidence type="ECO:0000256" key="4">
    <source>
        <dbReference type="SAM" id="MobiDB-lite"/>
    </source>
</evidence>
<dbReference type="InterPro" id="IPR050498">
    <property type="entry name" value="Ycf3"/>
</dbReference>
<evidence type="ECO:0000256" key="5">
    <source>
        <dbReference type="SAM" id="Phobius"/>
    </source>
</evidence>
<dbReference type="InterPro" id="IPR037257">
    <property type="entry name" value="T2SS_E_N_sf"/>
</dbReference>
<dbReference type="PROSITE" id="PS50293">
    <property type="entry name" value="TPR_REGION"/>
    <property type="match status" value="1"/>
</dbReference>
<dbReference type="Proteomes" id="UP000218785">
    <property type="component" value="Chromosome"/>
</dbReference>
<keyword evidence="5" id="KW-1133">Transmembrane helix</keyword>
<feature type="repeat" description="TPR" evidence="3">
    <location>
        <begin position="793"/>
        <end position="826"/>
    </location>
</feature>
<feature type="compositionally biased region" description="Polar residues" evidence="4">
    <location>
        <begin position="126"/>
        <end position="136"/>
    </location>
</feature>
<dbReference type="RefSeq" id="WP_096581985.1">
    <property type="nucleotide sequence ID" value="NZ_CAWNJS010000001.1"/>
</dbReference>
<evidence type="ECO:0000256" key="2">
    <source>
        <dbReference type="ARBA" id="ARBA00022803"/>
    </source>
</evidence>
<keyword evidence="1" id="KW-0677">Repeat</keyword>
<evidence type="ECO:0000256" key="1">
    <source>
        <dbReference type="ARBA" id="ARBA00022737"/>
    </source>
</evidence>
<proteinExistence type="predicted"/>
<dbReference type="SUPFAM" id="SSF48452">
    <property type="entry name" value="TPR-like"/>
    <property type="match status" value="2"/>
</dbReference>
<gene>
    <name evidence="6" type="ORF">NIES37_60450</name>
</gene>
<protein>
    <submittedName>
        <fullName evidence="6">Uncharacterized protein</fullName>
    </submittedName>
</protein>
<dbReference type="KEGG" id="ttq:NIES37_60450"/>